<proteinExistence type="inferred from homology"/>
<keyword evidence="15 19" id="KW-0472">Membrane</keyword>
<feature type="transmembrane region" description="Helical" evidence="19">
    <location>
        <begin position="255"/>
        <end position="273"/>
    </location>
</feature>
<evidence type="ECO:0000256" key="5">
    <source>
        <dbReference type="ARBA" id="ARBA00010185"/>
    </source>
</evidence>
<dbReference type="UniPathway" id="UPA00557">
    <property type="reaction ID" value="UER00614"/>
</dbReference>
<dbReference type="KEGG" id="bhu:bhn_I0848"/>
<dbReference type="Pfam" id="PF01148">
    <property type="entry name" value="CTP_transf_1"/>
    <property type="match status" value="1"/>
</dbReference>
<sequence length="274" mass="30204">MKTRVISGIVIALVLAGVLIPGGYLLAAVLTIVSFISYFELTRATGVHEDNKKVNALEACGYASIIVHYVQMILVKSHKYFVFSILFAFFLIMVCYVLSFPKFKSVQAVAAFFCFVYAPVSMSFVYLLRMRPYGQYFAWIPFIAWVCDTCAYFAGRAFGKHKLAPVLSPKKTIEGSIGGILGSVIVGAIFGYVLYVNATHDKAVIFVLVIITFVGSIIAQLGDLLASGIKRDHEIKDYGKIIPGHGGIMDRFDSVIFVIPCVYFLAAVLFPLMQ</sequence>
<comment type="catalytic activity">
    <reaction evidence="1 18">
        <text>a 1,2-diacyl-sn-glycero-3-phosphate + CTP + H(+) = a CDP-1,2-diacyl-sn-glycerol + diphosphate</text>
        <dbReference type="Rhea" id="RHEA:16229"/>
        <dbReference type="ChEBI" id="CHEBI:15378"/>
        <dbReference type="ChEBI" id="CHEBI:33019"/>
        <dbReference type="ChEBI" id="CHEBI:37563"/>
        <dbReference type="ChEBI" id="CHEBI:58332"/>
        <dbReference type="ChEBI" id="CHEBI:58608"/>
        <dbReference type="EC" id="2.7.7.41"/>
    </reaction>
</comment>
<dbReference type="GO" id="GO:0016024">
    <property type="term" value="P:CDP-diacylglycerol biosynthetic process"/>
    <property type="evidence" value="ECO:0007669"/>
    <property type="project" value="UniProtKB-UniPathway"/>
</dbReference>
<evidence type="ECO:0000256" key="18">
    <source>
        <dbReference type="RuleBase" id="RU003938"/>
    </source>
</evidence>
<dbReference type="GO" id="GO:0005886">
    <property type="term" value="C:plasma membrane"/>
    <property type="evidence" value="ECO:0007669"/>
    <property type="project" value="UniProtKB-SubCell"/>
</dbReference>
<keyword evidence="14" id="KW-0443">Lipid metabolism</keyword>
<reference evidence="21" key="1">
    <citation type="submission" date="2016-10" db="EMBL/GenBank/DDBJ databases">
        <title>The complete genome sequence of the rumen bacterium Butyrivibrio hungatei MB2003.</title>
        <authorList>
            <person name="Palevich N."/>
            <person name="Kelly W.J."/>
            <person name="Leahy S.C."/>
            <person name="Altermann E."/>
            <person name="Rakonjac J."/>
            <person name="Attwood G.T."/>
        </authorList>
    </citation>
    <scope>NUCLEOTIDE SEQUENCE [LARGE SCALE GENOMIC DNA]</scope>
    <source>
        <strain evidence="21">MB2003</strain>
    </source>
</reference>
<evidence type="ECO:0000256" key="3">
    <source>
        <dbReference type="ARBA" id="ARBA00005119"/>
    </source>
</evidence>
<dbReference type="EC" id="2.7.7.41" evidence="6 18"/>
<comment type="pathway">
    <text evidence="4">Lipid metabolism.</text>
</comment>
<keyword evidence="17" id="KW-1208">Phospholipid metabolism</keyword>
<evidence type="ECO:0000256" key="16">
    <source>
        <dbReference type="ARBA" id="ARBA00023209"/>
    </source>
</evidence>
<feature type="transmembrane region" description="Helical" evidence="19">
    <location>
        <begin position="54"/>
        <end position="74"/>
    </location>
</feature>
<evidence type="ECO:0000256" key="7">
    <source>
        <dbReference type="ARBA" id="ARBA00019373"/>
    </source>
</evidence>
<comment type="subcellular location">
    <subcellularLocation>
        <location evidence="2">Cell membrane</location>
        <topology evidence="2">Multi-pass membrane protein</topology>
    </subcellularLocation>
</comment>
<keyword evidence="12 18" id="KW-0548">Nucleotidyltransferase</keyword>
<dbReference type="GO" id="GO:0004605">
    <property type="term" value="F:phosphatidate cytidylyltransferase activity"/>
    <property type="evidence" value="ECO:0007669"/>
    <property type="project" value="UniProtKB-EC"/>
</dbReference>
<keyword evidence="13 19" id="KW-1133">Transmembrane helix</keyword>
<evidence type="ECO:0000256" key="4">
    <source>
        <dbReference type="ARBA" id="ARBA00005189"/>
    </source>
</evidence>
<evidence type="ECO:0000256" key="2">
    <source>
        <dbReference type="ARBA" id="ARBA00004651"/>
    </source>
</evidence>
<keyword evidence="8" id="KW-1003">Cell membrane</keyword>
<keyword evidence="21" id="KW-1185">Reference proteome</keyword>
<evidence type="ECO:0000313" key="21">
    <source>
        <dbReference type="Proteomes" id="UP000179284"/>
    </source>
</evidence>
<gene>
    <name evidence="20" type="ORF">bhn_I0848</name>
</gene>
<feature type="transmembrane region" description="Helical" evidence="19">
    <location>
        <begin position="6"/>
        <end position="33"/>
    </location>
</feature>
<comment type="pathway">
    <text evidence="3 18">Phospholipid metabolism; CDP-diacylglycerol biosynthesis; CDP-diacylglycerol from sn-glycerol 3-phosphate: step 3/3.</text>
</comment>
<name>A0A1D9P042_9FIRM</name>
<evidence type="ECO:0000256" key="13">
    <source>
        <dbReference type="ARBA" id="ARBA00022989"/>
    </source>
</evidence>
<keyword evidence="11 18" id="KW-0812">Transmembrane</keyword>
<feature type="transmembrane region" description="Helical" evidence="19">
    <location>
        <begin position="136"/>
        <end position="155"/>
    </location>
</feature>
<evidence type="ECO:0000256" key="11">
    <source>
        <dbReference type="ARBA" id="ARBA00022692"/>
    </source>
</evidence>
<dbReference type="Proteomes" id="UP000179284">
    <property type="component" value="Chromosome I"/>
</dbReference>
<feature type="transmembrane region" description="Helical" evidence="19">
    <location>
        <begin position="176"/>
        <end position="197"/>
    </location>
</feature>
<dbReference type="InterPro" id="IPR000374">
    <property type="entry name" value="PC_trans"/>
</dbReference>
<evidence type="ECO:0000313" key="20">
    <source>
        <dbReference type="EMBL" id="AOZ95882.1"/>
    </source>
</evidence>
<evidence type="ECO:0000256" key="6">
    <source>
        <dbReference type="ARBA" id="ARBA00012487"/>
    </source>
</evidence>
<dbReference type="RefSeq" id="WP_083385723.1">
    <property type="nucleotide sequence ID" value="NZ_CP017831.1"/>
</dbReference>
<dbReference type="AlphaFoldDB" id="A0A1D9P042"/>
<evidence type="ECO:0000256" key="14">
    <source>
        <dbReference type="ARBA" id="ARBA00023098"/>
    </source>
</evidence>
<dbReference type="PANTHER" id="PTHR46382:SF1">
    <property type="entry name" value="PHOSPHATIDATE CYTIDYLYLTRANSFERASE"/>
    <property type="match status" value="1"/>
</dbReference>
<dbReference type="PROSITE" id="PS01315">
    <property type="entry name" value="CDS"/>
    <property type="match status" value="1"/>
</dbReference>
<feature type="transmembrane region" description="Helical" evidence="19">
    <location>
        <begin position="203"/>
        <end position="226"/>
    </location>
</feature>
<dbReference type="EMBL" id="CP017831">
    <property type="protein sequence ID" value="AOZ95882.1"/>
    <property type="molecule type" value="Genomic_DNA"/>
</dbReference>
<evidence type="ECO:0000256" key="1">
    <source>
        <dbReference type="ARBA" id="ARBA00001698"/>
    </source>
</evidence>
<evidence type="ECO:0000256" key="12">
    <source>
        <dbReference type="ARBA" id="ARBA00022695"/>
    </source>
</evidence>
<dbReference type="OrthoDB" id="9799199at2"/>
<dbReference type="PANTHER" id="PTHR46382">
    <property type="entry name" value="PHOSPHATIDATE CYTIDYLYLTRANSFERASE"/>
    <property type="match status" value="1"/>
</dbReference>
<evidence type="ECO:0000256" key="17">
    <source>
        <dbReference type="ARBA" id="ARBA00023264"/>
    </source>
</evidence>
<evidence type="ECO:0000256" key="10">
    <source>
        <dbReference type="ARBA" id="ARBA00022679"/>
    </source>
</evidence>
<keyword evidence="16" id="KW-0594">Phospholipid biosynthesis</keyword>
<evidence type="ECO:0000256" key="15">
    <source>
        <dbReference type="ARBA" id="ARBA00023136"/>
    </source>
</evidence>
<feature type="transmembrane region" description="Helical" evidence="19">
    <location>
        <begin position="110"/>
        <end position="130"/>
    </location>
</feature>
<evidence type="ECO:0000256" key="9">
    <source>
        <dbReference type="ARBA" id="ARBA00022516"/>
    </source>
</evidence>
<accession>A0A1D9P042</accession>
<evidence type="ECO:0000256" key="8">
    <source>
        <dbReference type="ARBA" id="ARBA00022475"/>
    </source>
</evidence>
<organism evidence="20 21">
    <name type="scientific">Butyrivibrio hungatei</name>
    <dbReference type="NCBI Taxonomy" id="185008"/>
    <lineage>
        <taxon>Bacteria</taxon>
        <taxon>Bacillati</taxon>
        <taxon>Bacillota</taxon>
        <taxon>Clostridia</taxon>
        <taxon>Lachnospirales</taxon>
        <taxon>Lachnospiraceae</taxon>
        <taxon>Butyrivibrio</taxon>
    </lineage>
</organism>
<feature type="transmembrane region" description="Helical" evidence="19">
    <location>
        <begin position="80"/>
        <end position="98"/>
    </location>
</feature>
<evidence type="ECO:0000256" key="19">
    <source>
        <dbReference type="SAM" id="Phobius"/>
    </source>
</evidence>
<protein>
    <recommendedName>
        <fullName evidence="7 18">Phosphatidate cytidylyltransferase</fullName>
        <ecNumber evidence="6 18">2.7.7.41</ecNumber>
    </recommendedName>
</protein>
<comment type="similarity">
    <text evidence="5 18">Belongs to the CDS family.</text>
</comment>
<keyword evidence="10 18" id="KW-0808">Transferase</keyword>
<keyword evidence="9" id="KW-0444">Lipid biosynthesis</keyword>